<feature type="region of interest" description="Disordered" evidence="1">
    <location>
        <begin position="1"/>
        <end position="58"/>
    </location>
</feature>
<feature type="compositionally biased region" description="Basic and acidic residues" evidence="1">
    <location>
        <begin position="678"/>
        <end position="689"/>
    </location>
</feature>
<feature type="region of interest" description="Disordered" evidence="1">
    <location>
        <begin position="497"/>
        <end position="585"/>
    </location>
</feature>
<feature type="compositionally biased region" description="Polar residues" evidence="1">
    <location>
        <begin position="1"/>
        <end position="11"/>
    </location>
</feature>
<dbReference type="EMBL" id="KN837220">
    <property type="protein sequence ID" value="KIJ32924.1"/>
    <property type="molecule type" value="Genomic_DNA"/>
</dbReference>
<proteinExistence type="predicted"/>
<organism evidence="2 3">
    <name type="scientific">Sphaerobolus stellatus (strain SS14)</name>
    <dbReference type="NCBI Taxonomy" id="990650"/>
    <lineage>
        <taxon>Eukaryota</taxon>
        <taxon>Fungi</taxon>
        <taxon>Dikarya</taxon>
        <taxon>Basidiomycota</taxon>
        <taxon>Agaricomycotina</taxon>
        <taxon>Agaricomycetes</taxon>
        <taxon>Phallomycetidae</taxon>
        <taxon>Geastrales</taxon>
        <taxon>Sphaerobolaceae</taxon>
        <taxon>Sphaerobolus</taxon>
    </lineage>
</organism>
<dbReference type="AlphaFoldDB" id="A0A0C9UDZ2"/>
<evidence type="ECO:0000313" key="3">
    <source>
        <dbReference type="Proteomes" id="UP000054279"/>
    </source>
</evidence>
<gene>
    <name evidence="2" type="ORF">M422DRAFT_783307</name>
</gene>
<dbReference type="HOGENOM" id="CLU_005522_0_1_1"/>
<sequence>MDLTRSEQATTAAAGAVNPHPTPVTTAAANIFERPRPTQDDSEPAVSPIGENGEKDEEAKEEIAALAAVGTGIYNPPDWDFQPFVKNHHRAVWSLHPNGILYLASHISQYDKLEAAQGVPLNVYEKRLSNVRLKWKRALTSSYMDHWPAFNYKSLLGPNPSKEELKTAKNRVLTKIDNLLGRCQRTPEKASDLLSLLFHTVHRIAAKDLWAREDPLYPTLEKQAIEEAKLDKANPQKFFTEWMKIRASLFKGLSVSNQVAWRAKVQELKNIEPPIEDLIAALARLFAMIGDVLIARLGWYVEIRAAGLGLDEIALYFIEKYRPQKAGVIIDYGIFEDSVGYDSVFEGKVAGAFKVELKELVRLAPYKLRMPDVDTKRPAFELRISVHFDEEGNITSEETDVCVALTSYMENTFGLFVHHIECTNLPNMAIAMVPAAQSGWRKKPKKPEWNEIARADDVSQWIEPSRLPPSPFELGNPMSMKKGRLYELATHVIRGELGPRERTTVTHEDGEDIDINQISSSDSEEDEDEEQADVKQKRKPAATDARAGGAGKITTKRNRGDQDDQKHPPLKKSKQIHKDIEQPAPVKRRPALGMKVLAEEKVAVKVVLAKTAALKAKTATPKAQAQAPEKVAEEKVAVMVAPVKTATPKASAEEKAALKVVREGRVVPKPSSKAHHAKREDSDSEDHPIVVRRKPARPFNGDFTKWYHDVVERVRVLDWEVWEGGGDMGEDFMSCVRFLEASEVDTGIELTSQLDASAPIRPNDEDSDAVNKLWDTLMQPTEAMPTPSAYRGIKQWQPVYATILECAQGVIAAIMQHPTETGGGRLMVGGPLGIFCTLRGVEFMRRCIAVLTLAREQFRRWGVRSFEDGCRDDRGRRYKGIRDVYTAWAVWMEAVMHSDGTPDGWWKCHWTDGLPDIVNVSAEDAFRRQRGFEPTDLLLSLELHNWKRLEVSPQIKAWSARMDEAMLMASCVVEKFLWTHALYMVAGVGGQQKKEWCVEALTKTRNWLGKVTNTLEPSLLGQRDELFEVNVTADETSGKALAEPDAENLCDIEGYSSATAAAEDVIMAVRRKKPLEEGAKKGGPPMSQAQMRTSARLGSKPPSMAGSVKGTPLKRKAPAVNRGAKKVKIEDTVPEE</sequence>
<name>A0A0C9UDZ2_SPHS4</name>
<feature type="compositionally biased region" description="Basic and acidic residues" evidence="1">
    <location>
        <begin position="497"/>
        <end position="508"/>
    </location>
</feature>
<keyword evidence="3" id="KW-1185">Reference proteome</keyword>
<protein>
    <submittedName>
        <fullName evidence="2">Uncharacterized protein</fullName>
    </submittedName>
</protein>
<evidence type="ECO:0000256" key="1">
    <source>
        <dbReference type="SAM" id="MobiDB-lite"/>
    </source>
</evidence>
<feature type="compositionally biased region" description="Basic and acidic residues" evidence="1">
    <location>
        <begin position="558"/>
        <end position="567"/>
    </location>
</feature>
<feature type="region of interest" description="Disordered" evidence="1">
    <location>
        <begin position="1074"/>
        <end position="1136"/>
    </location>
</feature>
<feature type="region of interest" description="Disordered" evidence="1">
    <location>
        <begin position="664"/>
        <end position="689"/>
    </location>
</feature>
<feature type="compositionally biased region" description="Basic and acidic residues" evidence="1">
    <location>
        <begin position="1127"/>
        <end position="1136"/>
    </location>
</feature>
<feature type="compositionally biased region" description="Acidic residues" evidence="1">
    <location>
        <begin position="522"/>
        <end position="531"/>
    </location>
</feature>
<reference evidence="2 3" key="1">
    <citation type="submission" date="2014-06" db="EMBL/GenBank/DDBJ databases">
        <title>Evolutionary Origins and Diversification of the Mycorrhizal Mutualists.</title>
        <authorList>
            <consortium name="DOE Joint Genome Institute"/>
            <consortium name="Mycorrhizal Genomics Consortium"/>
            <person name="Kohler A."/>
            <person name="Kuo A."/>
            <person name="Nagy L.G."/>
            <person name="Floudas D."/>
            <person name="Copeland A."/>
            <person name="Barry K.W."/>
            <person name="Cichocki N."/>
            <person name="Veneault-Fourrey C."/>
            <person name="LaButti K."/>
            <person name="Lindquist E.A."/>
            <person name="Lipzen A."/>
            <person name="Lundell T."/>
            <person name="Morin E."/>
            <person name="Murat C."/>
            <person name="Riley R."/>
            <person name="Ohm R."/>
            <person name="Sun H."/>
            <person name="Tunlid A."/>
            <person name="Henrissat B."/>
            <person name="Grigoriev I.V."/>
            <person name="Hibbett D.S."/>
            <person name="Martin F."/>
        </authorList>
    </citation>
    <scope>NUCLEOTIDE SEQUENCE [LARGE SCALE GENOMIC DNA]</scope>
    <source>
        <strain evidence="2 3">SS14</strain>
    </source>
</reference>
<accession>A0A0C9UDZ2</accession>
<evidence type="ECO:0000313" key="2">
    <source>
        <dbReference type="EMBL" id="KIJ32924.1"/>
    </source>
</evidence>
<dbReference type="Proteomes" id="UP000054279">
    <property type="component" value="Unassembled WGS sequence"/>
</dbReference>